<dbReference type="Proteomes" id="UP001209878">
    <property type="component" value="Unassembled WGS sequence"/>
</dbReference>
<reference evidence="1" key="1">
    <citation type="journal article" date="2023" name="Mol. Biol. Evol.">
        <title>Third-Generation Sequencing Reveals the Adaptive Role of the Epigenome in Three Deep-Sea Polychaetes.</title>
        <authorList>
            <person name="Perez M."/>
            <person name="Aroh O."/>
            <person name="Sun Y."/>
            <person name="Lan Y."/>
            <person name="Juniper S.K."/>
            <person name="Young C.R."/>
            <person name="Angers B."/>
            <person name="Qian P.Y."/>
        </authorList>
    </citation>
    <scope>NUCLEOTIDE SEQUENCE</scope>
    <source>
        <strain evidence="1">R07B-5</strain>
    </source>
</reference>
<protein>
    <submittedName>
        <fullName evidence="1">Uncharacterized protein</fullName>
    </submittedName>
</protein>
<name>A0AAD9K479_RIDPI</name>
<organism evidence="1 2">
    <name type="scientific">Ridgeia piscesae</name>
    <name type="common">Tubeworm</name>
    <dbReference type="NCBI Taxonomy" id="27915"/>
    <lineage>
        <taxon>Eukaryota</taxon>
        <taxon>Metazoa</taxon>
        <taxon>Spiralia</taxon>
        <taxon>Lophotrochozoa</taxon>
        <taxon>Annelida</taxon>
        <taxon>Polychaeta</taxon>
        <taxon>Sedentaria</taxon>
        <taxon>Canalipalpata</taxon>
        <taxon>Sabellida</taxon>
        <taxon>Siboglinidae</taxon>
        <taxon>Ridgeia</taxon>
    </lineage>
</organism>
<evidence type="ECO:0000313" key="2">
    <source>
        <dbReference type="Proteomes" id="UP001209878"/>
    </source>
</evidence>
<comment type="caution">
    <text evidence="1">The sequence shown here is derived from an EMBL/GenBank/DDBJ whole genome shotgun (WGS) entry which is preliminary data.</text>
</comment>
<dbReference type="EMBL" id="JAODUO010001415">
    <property type="protein sequence ID" value="KAK2164417.1"/>
    <property type="molecule type" value="Genomic_DNA"/>
</dbReference>
<sequence>MTTYSLRDRVEVGTLNRPSGLYDSVEQLLYHGISLHKISLANFSSQTFHVSDHYRHWHMALPVCITFQQCRPLKSLAQLHDMRSSVKTLSMPRLTLHIVMGNFR</sequence>
<accession>A0AAD9K479</accession>
<keyword evidence="2" id="KW-1185">Reference proteome</keyword>
<evidence type="ECO:0000313" key="1">
    <source>
        <dbReference type="EMBL" id="KAK2164417.1"/>
    </source>
</evidence>
<gene>
    <name evidence="1" type="ORF">NP493_1414g01020</name>
</gene>
<dbReference type="AlphaFoldDB" id="A0AAD9K479"/>
<proteinExistence type="predicted"/>